<dbReference type="EMBL" id="JAUDEA010000001">
    <property type="protein sequence ID" value="MDM8270360.1"/>
    <property type="molecule type" value="Genomic_DNA"/>
</dbReference>
<reference evidence="1" key="1">
    <citation type="submission" date="2023-06" db="EMBL/GenBank/DDBJ databases">
        <title>Identification and characterization of horizontal gene transfer across gut microbiota members of farm animals based on homology search.</title>
        <authorList>
            <person name="Schwarzerova J."/>
            <person name="Nykrynova M."/>
            <person name="Jureckova K."/>
            <person name="Cejkova D."/>
            <person name="Rychlik I."/>
        </authorList>
    </citation>
    <scope>NUCLEOTIDE SEQUENCE</scope>
    <source>
        <strain evidence="1">153_Feed</strain>
    </source>
</reference>
<comment type="caution">
    <text evidence="1">The sequence shown here is derived from an EMBL/GenBank/DDBJ whole genome shotgun (WGS) entry which is preliminary data.</text>
</comment>
<proteinExistence type="predicted"/>
<dbReference type="Proteomes" id="UP001529256">
    <property type="component" value="Unassembled WGS sequence"/>
</dbReference>
<dbReference type="RefSeq" id="WP_289510460.1">
    <property type="nucleotide sequence ID" value="NZ_JAUDEA010000001.1"/>
</dbReference>
<reference evidence="1" key="2">
    <citation type="submission" date="2023-06" db="EMBL/GenBank/DDBJ databases">
        <authorList>
            <person name="Zeman M."/>
            <person name="Kubasova T."/>
            <person name="Jahodarova E."/>
            <person name="Nykrynova M."/>
            <person name="Rychlik I."/>
        </authorList>
    </citation>
    <scope>NUCLEOTIDE SEQUENCE</scope>
    <source>
        <strain evidence="1">153_Feed</strain>
    </source>
</reference>
<gene>
    <name evidence="1" type="ORF">QUW25_01470</name>
</gene>
<sequence>MSKFNPEFVTVQEAVKRGYGSRAALMKWVKANAVRNYLDDETRRRMVCAEDCEARVDARRLREPAPMTEDEILDRLAKSIASKAPALSAEGRAKLAELLR</sequence>
<evidence type="ECO:0008006" key="3">
    <source>
        <dbReference type="Google" id="ProtNLM"/>
    </source>
</evidence>
<keyword evidence="2" id="KW-1185">Reference proteome</keyword>
<evidence type="ECO:0000313" key="1">
    <source>
        <dbReference type="EMBL" id="MDM8270360.1"/>
    </source>
</evidence>
<evidence type="ECO:0000313" key="2">
    <source>
        <dbReference type="Proteomes" id="UP001529256"/>
    </source>
</evidence>
<accession>A0ABT7V168</accession>
<protein>
    <recommendedName>
        <fullName evidence="3">Transposase</fullName>
    </recommendedName>
</protein>
<name>A0ABT7V168_9ACTN</name>
<organism evidence="1 2">
    <name type="scientific">Thermophilibacter provencensis</name>
    <dbReference type="NCBI Taxonomy" id="1852386"/>
    <lineage>
        <taxon>Bacteria</taxon>
        <taxon>Bacillati</taxon>
        <taxon>Actinomycetota</taxon>
        <taxon>Coriobacteriia</taxon>
        <taxon>Coriobacteriales</taxon>
        <taxon>Atopobiaceae</taxon>
        <taxon>Thermophilibacter</taxon>
    </lineage>
</organism>